<dbReference type="EMBL" id="HBUF01316857">
    <property type="protein sequence ID" value="CAG6694183.1"/>
    <property type="molecule type" value="Transcribed_RNA"/>
</dbReference>
<evidence type="ECO:0000313" key="2">
    <source>
        <dbReference type="EMBL" id="CAG6694192.1"/>
    </source>
</evidence>
<reference evidence="2" key="1">
    <citation type="submission" date="2021-05" db="EMBL/GenBank/DDBJ databases">
        <authorList>
            <person name="Alioto T."/>
            <person name="Alioto T."/>
            <person name="Gomez Garrido J."/>
        </authorList>
    </citation>
    <scope>NUCLEOTIDE SEQUENCE</scope>
</reference>
<dbReference type="EMBL" id="HBUF01316858">
    <property type="protein sequence ID" value="CAG6694186.1"/>
    <property type="molecule type" value="Transcribed_RNA"/>
</dbReference>
<keyword evidence="1" id="KW-0472">Membrane</keyword>
<protein>
    <submittedName>
        <fullName evidence="2">Uncharacterized protein</fullName>
    </submittedName>
</protein>
<dbReference type="EMBL" id="HBUF01316856">
    <property type="protein sequence ID" value="CAG6694180.1"/>
    <property type="molecule type" value="Transcribed_RNA"/>
</dbReference>
<proteinExistence type="predicted"/>
<dbReference type="EMBL" id="HBUF01316860">
    <property type="protein sequence ID" value="CAG6694192.1"/>
    <property type="molecule type" value="Transcribed_RNA"/>
</dbReference>
<organism evidence="2">
    <name type="scientific">Cacopsylla melanoneura</name>
    <dbReference type="NCBI Taxonomy" id="428564"/>
    <lineage>
        <taxon>Eukaryota</taxon>
        <taxon>Metazoa</taxon>
        <taxon>Ecdysozoa</taxon>
        <taxon>Arthropoda</taxon>
        <taxon>Hexapoda</taxon>
        <taxon>Insecta</taxon>
        <taxon>Pterygota</taxon>
        <taxon>Neoptera</taxon>
        <taxon>Paraneoptera</taxon>
        <taxon>Hemiptera</taxon>
        <taxon>Sternorrhyncha</taxon>
        <taxon>Psylloidea</taxon>
        <taxon>Psyllidae</taxon>
        <taxon>Psyllinae</taxon>
        <taxon>Cacopsylla</taxon>
    </lineage>
</organism>
<evidence type="ECO:0000256" key="1">
    <source>
        <dbReference type="SAM" id="Phobius"/>
    </source>
</evidence>
<dbReference type="EMBL" id="HBUF01316859">
    <property type="protein sequence ID" value="CAG6694189.1"/>
    <property type="molecule type" value="Transcribed_RNA"/>
</dbReference>
<keyword evidence="1" id="KW-0812">Transmembrane</keyword>
<keyword evidence="1" id="KW-1133">Transmembrane helix</keyword>
<feature type="transmembrane region" description="Helical" evidence="1">
    <location>
        <begin position="69"/>
        <end position="91"/>
    </location>
</feature>
<dbReference type="EMBL" id="HBUF01316854">
    <property type="protein sequence ID" value="CAG6694174.1"/>
    <property type="molecule type" value="Transcribed_RNA"/>
</dbReference>
<sequence length="100" mass="11521">MGSFTRTQIIMSRSLTSRIPKISSKKLKCRLYSQLLLSGRFSMNDGSVNLLSSIPVLLLHNYVEMFSHSYVFTFNKVITTIIIIIITILLVKKQRKRLKT</sequence>
<name>A0A8D8TXW0_9HEMI</name>
<dbReference type="AlphaFoldDB" id="A0A8D8TXW0"/>
<accession>A0A8D8TXW0</accession>